<keyword evidence="1" id="KW-0812">Transmembrane</keyword>
<feature type="transmembrane region" description="Helical" evidence="1">
    <location>
        <begin position="233"/>
        <end position="263"/>
    </location>
</feature>
<evidence type="ECO:0000313" key="2">
    <source>
        <dbReference type="EMBL" id="GAA4069860.1"/>
    </source>
</evidence>
<comment type="caution">
    <text evidence="2">The sequence shown here is derived from an EMBL/GenBank/DDBJ whole genome shotgun (WGS) entry which is preliminary data.</text>
</comment>
<keyword evidence="1" id="KW-0472">Membrane</keyword>
<evidence type="ECO:0008006" key="4">
    <source>
        <dbReference type="Google" id="ProtNLM"/>
    </source>
</evidence>
<feature type="transmembrane region" description="Helical" evidence="1">
    <location>
        <begin position="107"/>
        <end position="124"/>
    </location>
</feature>
<keyword evidence="3" id="KW-1185">Reference proteome</keyword>
<dbReference type="RefSeq" id="WP_344816011.1">
    <property type="nucleotide sequence ID" value="NZ_BAABCT010000003.1"/>
</dbReference>
<sequence>MKTLNYKIILFLIISFYCLILSQYGMETWDTGYMSSFAWRIVNGQHVYEDFIYKFPPVTIYAHAFFMKILPETGQFFYFRIIAYLSFLLQVYFFVSGTYLIYNIKKVNKWGLIILCFLISWLNFPPYPWPTTDGLLYASISFWIVAKNTKVNFAQLFLIAFFSLLSALSKQSFYLIPLLILVWIYLRYNLKASLYYIISLSILLGIFVLLICKITTWQNFKQQLNGTLDLRDLYIVGFHHYVFMPFKFFVALTIIISASLFIYLKKTNQKISQLTPHLKKIAIVFLLVAIFLFLINKFFAASFLAFDAAVIALLYSYFEKKKTISYLFPLVVLIAISWSVSISLGYQTTLLFATGIILTFITLFENEVSINPKKYILIGLPLCLVAFASNKNPYHEDSILELNYSLESISPKLKYIKTKKETFEKHLELKQLIKKYGENYIVAPSMPMANYLFNTQSQLPGDWLLDHEIDGQNERFIKICSNKKNYIFIEKSFVTGEDFKEATIEASLTAWYIYKKFNKIDTTKYFIVYNSIKPNEKLP</sequence>
<name>A0ABP7VLI1_9FLAO</name>
<keyword evidence="1" id="KW-1133">Transmembrane helix</keyword>
<reference evidence="3" key="1">
    <citation type="journal article" date="2019" name="Int. J. Syst. Evol. Microbiol.">
        <title>The Global Catalogue of Microorganisms (GCM) 10K type strain sequencing project: providing services to taxonomists for standard genome sequencing and annotation.</title>
        <authorList>
            <consortium name="The Broad Institute Genomics Platform"/>
            <consortium name="The Broad Institute Genome Sequencing Center for Infectious Disease"/>
            <person name="Wu L."/>
            <person name="Ma J."/>
        </authorList>
    </citation>
    <scope>NUCLEOTIDE SEQUENCE [LARGE SCALE GENOMIC DNA]</scope>
    <source>
        <strain evidence="3">JCM 17069</strain>
    </source>
</reference>
<accession>A0ABP7VLI1</accession>
<organism evidence="2 3">
    <name type="scientific">Flavobacterium cheonanense</name>
    <dbReference type="NCBI Taxonomy" id="706183"/>
    <lineage>
        <taxon>Bacteria</taxon>
        <taxon>Pseudomonadati</taxon>
        <taxon>Bacteroidota</taxon>
        <taxon>Flavobacteriia</taxon>
        <taxon>Flavobacteriales</taxon>
        <taxon>Flavobacteriaceae</taxon>
        <taxon>Flavobacterium</taxon>
    </lineage>
</organism>
<protein>
    <recommendedName>
        <fullName evidence="4">Glycosyltransferase RgtA/B/C/D-like domain-containing protein</fullName>
    </recommendedName>
</protein>
<dbReference type="EMBL" id="BAABCT010000003">
    <property type="protein sequence ID" value="GAA4069860.1"/>
    <property type="molecule type" value="Genomic_DNA"/>
</dbReference>
<gene>
    <name evidence="2" type="ORF">GCM10022389_13800</name>
</gene>
<feature type="transmembrane region" description="Helical" evidence="1">
    <location>
        <begin position="76"/>
        <end position="95"/>
    </location>
</feature>
<feature type="transmembrane region" description="Helical" evidence="1">
    <location>
        <begin position="346"/>
        <end position="364"/>
    </location>
</feature>
<dbReference type="Proteomes" id="UP001500367">
    <property type="component" value="Unassembled WGS sequence"/>
</dbReference>
<feature type="transmembrane region" description="Helical" evidence="1">
    <location>
        <begin position="7"/>
        <end position="26"/>
    </location>
</feature>
<feature type="transmembrane region" description="Helical" evidence="1">
    <location>
        <begin position="194"/>
        <end position="212"/>
    </location>
</feature>
<evidence type="ECO:0000256" key="1">
    <source>
        <dbReference type="SAM" id="Phobius"/>
    </source>
</evidence>
<feature type="transmembrane region" description="Helical" evidence="1">
    <location>
        <begin position="172"/>
        <end position="188"/>
    </location>
</feature>
<evidence type="ECO:0000313" key="3">
    <source>
        <dbReference type="Proteomes" id="UP001500367"/>
    </source>
</evidence>
<feature type="transmembrane region" description="Helical" evidence="1">
    <location>
        <begin position="283"/>
        <end position="316"/>
    </location>
</feature>
<proteinExistence type="predicted"/>
<feature type="transmembrane region" description="Helical" evidence="1">
    <location>
        <begin position="323"/>
        <end position="340"/>
    </location>
</feature>